<dbReference type="EMBL" id="SZYD01000018">
    <property type="protein sequence ID" value="KAD2803962.1"/>
    <property type="molecule type" value="Genomic_DNA"/>
</dbReference>
<sequence>MTEMNIKLWYGGAIHAVHPRFNYVGGESKLISNDIDKLSFFELVDYVMETGQYKSKKFHMYWLNTVHIVMKKLVSDKEVSEMAGKVHLWPFVDVFVHQGPLPEPVFQEVQPSPSTIGPEHKLTTPLAQAHSEAQPCSLPVCHMTKSAARRLPTPPTIASDKVCGSPSSPFKVFTKSTARRLTISPTDKDGSDLEGDSDSEDNTYEVEGSRFGSDDDETEEVSTYGSDKDDDEFVESLKAVKKVTEEDSRSRKILVEECLKGNREAEIIEGDVGGYSSYEESDGDVLSPGESEDDDIRGKKYTPHVPNVDEQTDCTSCASSTSNQVKSIASKTVTLPIGRVNSQVKEEETWNVKRKGHGSRA</sequence>
<feature type="compositionally biased region" description="Acidic residues" evidence="1">
    <location>
        <begin position="192"/>
        <end position="204"/>
    </location>
</feature>
<dbReference type="InterPro" id="IPR058594">
    <property type="entry name" value="PB1-like_dom_pln"/>
</dbReference>
<evidence type="ECO:0000256" key="1">
    <source>
        <dbReference type="SAM" id="MobiDB-lite"/>
    </source>
</evidence>
<evidence type="ECO:0000313" key="3">
    <source>
        <dbReference type="EMBL" id="KAD2803962.1"/>
    </source>
</evidence>
<name>A0A5N6LT24_9ASTR</name>
<proteinExistence type="predicted"/>
<accession>A0A5N6LT24</accession>
<dbReference type="OrthoDB" id="1836790at2759"/>
<dbReference type="Proteomes" id="UP000326396">
    <property type="component" value="Linkage Group LG8"/>
</dbReference>
<dbReference type="AlphaFoldDB" id="A0A5N6LT24"/>
<feature type="region of interest" description="Disordered" evidence="1">
    <location>
        <begin position="181"/>
        <end position="229"/>
    </location>
</feature>
<keyword evidence="4" id="KW-1185">Reference proteome</keyword>
<dbReference type="Pfam" id="PF26130">
    <property type="entry name" value="PB1-like"/>
    <property type="match status" value="1"/>
</dbReference>
<protein>
    <recommendedName>
        <fullName evidence="2">PB1-like domain-containing protein</fullName>
    </recommendedName>
</protein>
<comment type="caution">
    <text evidence="3">The sequence shown here is derived from an EMBL/GenBank/DDBJ whole genome shotgun (WGS) entry which is preliminary data.</text>
</comment>
<feature type="domain" description="PB1-like" evidence="2">
    <location>
        <begin position="2"/>
        <end position="85"/>
    </location>
</feature>
<evidence type="ECO:0000313" key="4">
    <source>
        <dbReference type="Proteomes" id="UP000326396"/>
    </source>
</evidence>
<gene>
    <name evidence="3" type="ORF">E3N88_37339</name>
</gene>
<feature type="region of interest" description="Disordered" evidence="1">
    <location>
        <begin position="271"/>
        <end position="318"/>
    </location>
</feature>
<organism evidence="3 4">
    <name type="scientific">Mikania micrantha</name>
    <name type="common">bitter vine</name>
    <dbReference type="NCBI Taxonomy" id="192012"/>
    <lineage>
        <taxon>Eukaryota</taxon>
        <taxon>Viridiplantae</taxon>
        <taxon>Streptophyta</taxon>
        <taxon>Embryophyta</taxon>
        <taxon>Tracheophyta</taxon>
        <taxon>Spermatophyta</taxon>
        <taxon>Magnoliopsida</taxon>
        <taxon>eudicotyledons</taxon>
        <taxon>Gunneridae</taxon>
        <taxon>Pentapetalae</taxon>
        <taxon>asterids</taxon>
        <taxon>campanulids</taxon>
        <taxon>Asterales</taxon>
        <taxon>Asteraceae</taxon>
        <taxon>Asteroideae</taxon>
        <taxon>Heliantheae alliance</taxon>
        <taxon>Eupatorieae</taxon>
        <taxon>Mikania</taxon>
    </lineage>
</organism>
<reference evidence="3 4" key="1">
    <citation type="submission" date="2019-05" db="EMBL/GenBank/DDBJ databases">
        <title>Mikania micrantha, genome provides insights into the molecular mechanism of rapid growth.</title>
        <authorList>
            <person name="Liu B."/>
        </authorList>
    </citation>
    <scope>NUCLEOTIDE SEQUENCE [LARGE SCALE GENOMIC DNA]</scope>
    <source>
        <strain evidence="3">NLD-2019</strain>
        <tissue evidence="3">Leaf</tissue>
    </source>
</reference>
<evidence type="ECO:0000259" key="2">
    <source>
        <dbReference type="Pfam" id="PF26130"/>
    </source>
</evidence>